<dbReference type="Pfam" id="PF00561">
    <property type="entry name" value="Abhydrolase_1"/>
    <property type="match status" value="1"/>
</dbReference>
<comment type="similarity">
    <text evidence="1">Belongs to the AB hydrolase superfamily.</text>
</comment>
<accession>A0A4R6MII7</accession>
<dbReference type="PANTHER" id="PTHR43798">
    <property type="entry name" value="MONOACYLGLYCEROL LIPASE"/>
    <property type="match status" value="1"/>
</dbReference>
<dbReference type="PANTHER" id="PTHR43798:SF14">
    <property type="entry name" value="SERINE HYDROLASE-LIKE PROTEIN DDB_G0286239"/>
    <property type="match status" value="1"/>
</dbReference>
<reference evidence="4 5" key="1">
    <citation type="submission" date="2019-03" db="EMBL/GenBank/DDBJ databases">
        <title>Genomic Encyclopedia of Type Strains, Phase III (KMG-III): the genomes of soil and plant-associated and newly described type strains.</title>
        <authorList>
            <person name="Whitman W."/>
        </authorList>
    </citation>
    <scope>NUCLEOTIDE SEQUENCE [LARGE SCALE GENOMIC DNA]</scope>
    <source>
        <strain evidence="4 5">CECT 7378</strain>
    </source>
</reference>
<sequence length="286" mass="32221">MPNEIFYTLRHTRLAAKQWRSPNPNALRVLGLHGWMDNAATFDHLAPYLNEFNFTALDMAGHGLSDHRPDGAFYNLWDHALDVISVLQLSSESTWLVGHSMGGGVAMLVAALAPEKVRGLIILDSIGPATSDGKERVSTMQRAVQKMVKLNLNRSPMYPSIEDMAYARANGFTQLSEASARILVKRGAIQKEGEWYWRHDSKLAFPSPYRMDEESVASFAHEVKCPTLALLANEGLYVDKKNLVDKRANEFSWIKMHWLDGNHHFHLETESVLSVAEHIGHFIDKN</sequence>
<evidence type="ECO:0000313" key="5">
    <source>
        <dbReference type="Proteomes" id="UP000294656"/>
    </source>
</evidence>
<evidence type="ECO:0000256" key="1">
    <source>
        <dbReference type="ARBA" id="ARBA00008645"/>
    </source>
</evidence>
<dbReference type="AlphaFoldDB" id="A0A4R6MII7"/>
<keyword evidence="5" id="KW-1185">Reference proteome</keyword>
<protein>
    <submittedName>
        <fullName evidence="4">Pimeloyl-ACP methyl ester carboxylesterase</fullName>
    </submittedName>
</protein>
<dbReference type="InterPro" id="IPR000073">
    <property type="entry name" value="AB_hydrolase_1"/>
</dbReference>
<dbReference type="OrthoDB" id="149912at2"/>
<name>A0A4R6MII7_9GAMM</name>
<keyword evidence="2" id="KW-0378">Hydrolase</keyword>
<feature type="domain" description="AB hydrolase-1" evidence="3">
    <location>
        <begin position="29"/>
        <end position="130"/>
    </location>
</feature>
<dbReference type="PRINTS" id="PR00111">
    <property type="entry name" value="ABHYDROLASE"/>
</dbReference>
<dbReference type="GO" id="GO:0016787">
    <property type="term" value="F:hydrolase activity"/>
    <property type="evidence" value="ECO:0007669"/>
    <property type="project" value="UniProtKB-KW"/>
</dbReference>
<evidence type="ECO:0000313" key="4">
    <source>
        <dbReference type="EMBL" id="TDP00030.1"/>
    </source>
</evidence>
<organism evidence="4 5">
    <name type="scientific">Marinomonas balearica</name>
    <dbReference type="NCBI Taxonomy" id="491947"/>
    <lineage>
        <taxon>Bacteria</taxon>
        <taxon>Pseudomonadati</taxon>
        <taxon>Pseudomonadota</taxon>
        <taxon>Gammaproteobacteria</taxon>
        <taxon>Oceanospirillales</taxon>
        <taxon>Oceanospirillaceae</taxon>
        <taxon>Marinomonas</taxon>
    </lineage>
</organism>
<dbReference type="RefSeq" id="WP_133502849.1">
    <property type="nucleotide sequence ID" value="NZ_SNXC01000009.1"/>
</dbReference>
<dbReference type="InterPro" id="IPR050266">
    <property type="entry name" value="AB_hydrolase_sf"/>
</dbReference>
<gene>
    <name evidence="4" type="ORF">DFP79_1049</name>
</gene>
<dbReference type="Proteomes" id="UP000294656">
    <property type="component" value="Unassembled WGS sequence"/>
</dbReference>
<dbReference type="SUPFAM" id="SSF53474">
    <property type="entry name" value="alpha/beta-Hydrolases"/>
    <property type="match status" value="1"/>
</dbReference>
<dbReference type="EMBL" id="SNXC01000009">
    <property type="protein sequence ID" value="TDP00030.1"/>
    <property type="molecule type" value="Genomic_DNA"/>
</dbReference>
<evidence type="ECO:0000256" key="2">
    <source>
        <dbReference type="ARBA" id="ARBA00022801"/>
    </source>
</evidence>
<comment type="caution">
    <text evidence="4">The sequence shown here is derived from an EMBL/GenBank/DDBJ whole genome shotgun (WGS) entry which is preliminary data.</text>
</comment>
<dbReference type="InterPro" id="IPR029058">
    <property type="entry name" value="AB_hydrolase_fold"/>
</dbReference>
<dbReference type="GO" id="GO:0016020">
    <property type="term" value="C:membrane"/>
    <property type="evidence" value="ECO:0007669"/>
    <property type="project" value="TreeGrafter"/>
</dbReference>
<evidence type="ECO:0000259" key="3">
    <source>
        <dbReference type="Pfam" id="PF00561"/>
    </source>
</evidence>
<proteinExistence type="inferred from homology"/>
<dbReference type="Gene3D" id="3.40.50.1820">
    <property type="entry name" value="alpha/beta hydrolase"/>
    <property type="match status" value="1"/>
</dbReference>